<dbReference type="RefSeq" id="WP_100714128.1">
    <property type="nucleotide sequence ID" value="NZ_NPDY01000010.1"/>
</dbReference>
<organism evidence="3 5">
    <name type="scientific">Leptospira perolatii</name>
    <dbReference type="NCBI Taxonomy" id="2023191"/>
    <lineage>
        <taxon>Bacteria</taxon>
        <taxon>Pseudomonadati</taxon>
        <taxon>Spirochaetota</taxon>
        <taxon>Spirochaetia</taxon>
        <taxon>Leptospirales</taxon>
        <taxon>Leptospiraceae</taxon>
        <taxon>Leptospira</taxon>
    </lineage>
</organism>
<sequence length="673" mass="76472">MIHAISYPKLPTSKIFLGLFAFIILSFLSEAKAKETIEWIKEGESALKSRNYSSAYDAFREAVQKNPQSVRSHMGLSEAALRLHKEVEAIRSLDKVLELEPKNRAAVKAKATTLIYLGDLNGALQILQPFLEEDRYDPDLFPVFLEVHLAKGNTEKANYELNAAIARLPRSKEMRRLEAKVAALSGSYSRAQSIRTQLESESSDDPNVFLESGIFLLHWAENLSGQKRDSKIAEAAEKLERSIALFPDEEESLRLLSKTRIYSGRYAEAKDLLNHLLQMFPNSTEYLYLRSYCQMNLSPSSPEIKSDLEKLAKLDDLDPIVRTHSETYSLDVLPEGNGLRRTLGEYRLQRYRANKNSFLYDLAWYHLQRANDLLPNRPEILVLTLDEYKRRGLFPNYFNLLLRLRSKFPDNQKYGYAIENNLDNFKKTLSYREGLVKIGDFGIEEDYGRTPPELLIFDPENTDFFGKHPDAPVIAGTALRNLFLKDPRVKAIDLDSYRKSSKIKDFDIEPYSGAIPKSEKNFSLMKQIRGEQIRFVAQGKISLSKDGLRLEWSLRDHKEEKTLGSFQVFAKGRDALAEVTTRSRDKLLAMLPAMGRVHRVKADSIIINAGSIDGVSKGSILYLYNTSTKVGEATVQDVDLYTSKAIPTPLDSVLRTVAVGDRAYWHKSEGPSF</sequence>
<dbReference type="Proteomes" id="UP000231962">
    <property type="component" value="Unassembled WGS sequence"/>
</dbReference>
<proteinExistence type="predicted"/>
<dbReference type="EMBL" id="NPDY01000010">
    <property type="protein sequence ID" value="PJZ69314.1"/>
    <property type="molecule type" value="Genomic_DNA"/>
</dbReference>
<gene>
    <name evidence="2" type="ORF">CH360_11155</name>
    <name evidence="3" type="ORF">CH373_13590</name>
</gene>
<dbReference type="Gene3D" id="1.25.40.10">
    <property type="entry name" value="Tetratricopeptide repeat domain"/>
    <property type="match status" value="2"/>
</dbReference>
<evidence type="ECO:0000313" key="5">
    <source>
        <dbReference type="Proteomes" id="UP000231990"/>
    </source>
</evidence>
<accession>A0A2M9ZK76</accession>
<dbReference type="OrthoDB" id="344205at2"/>
<comment type="caution">
    <text evidence="3">The sequence shown here is derived from an EMBL/GenBank/DDBJ whole genome shotgun (WGS) entry which is preliminary data.</text>
</comment>
<dbReference type="SUPFAM" id="SSF48452">
    <property type="entry name" value="TPR-like"/>
    <property type="match status" value="1"/>
</dbReference>
<feature type="repeat" description="TPR" evidence="1">
    <location>
        <begin position="36"/>
        <end position="69"/>
    </location>
</feature>
<dbReference type="InterPro" id="IPR019734">
    <property type="entry name" value="TPR_rpt"/>
</dbReference>
<keyword evidence="4" id="KW-1185">Reference proteome</keyword>
<dbReference type="PANTHER" id="PTHR12558">
    <property type="entry name" value="CELL DIVISION CYCLE 16,23,27"/>
    <property type="match status" value="1"/>
</dbReference>
<evidence type="ECO:0000313" key="4">
    <source>
        <dbReference type="Proteomes" id="UP000231962"/>
    </source>
</evidence>
<evidence type="ECO:0000313" key="2">
    <source>
        <dbReference type="EMBL" id="PJZ69314.1"/>
    </source>
</evidence>
<protein>
    <submittedName>
        <fullName evidence="3">Uncharacterized protein</fullName>
    </submittedName>
</protein>
<dbReference type="Pfam" id="PF14559">
    <property type="entry name" value="TPR_19"/>
    <property type="match status" value="1"/>
</dbReference>
<dbReference type="Pfam" id="PF13432">
    <property type="entry name" value="TPR_16"/>
    <property type="match status" value="1"/>
</dbReference>
<dbReference type="Proteomes" id="UP000231990">
    <property type="component" value="Unassembled WGS sequence"/>
</dbReference>
<evidence type="ECO:0000256" key="1">
    <source>
        <dbReference type="PROSITE-ProRule" id="PRU00339"/>
    </source>
</evidence>
<name>A0A2M9ZK76_9LEPT</name>
<feature type="repeat" description="TPR" evidence="1">
    <location>
        <begin position="70"/>
        <end position="103"/>
    </location>
</feature>
<dbReference type="SMART" id="SM00028">
    <property type="entry name" value="TPR"/>
    <property type="match status" value="3"/>
</dbReference>
<dbReference type="PROSITE" id="PS50005">
    <property type="entry name" value="TPR"/>
    <property type="match status" value="2"/>
</dbReference>
<dbReference type="PANTHER" id="PTHR12558:SF13">
    <property type="entry name" value="CELL DIVISION CYCLE PROTEIN 27 HOMOLOG"/>
    <property type="match status" value="1"/>
</dbReference>
<dbReference type="AlphaFoldDB" id="A0A2M9ZK76"/>
<dbReference type="InterPro" id="IPR011990">
    <property type="entry name" value="TPR-like_helical_dom_sf"/>
</dbReference>
<dbReference type="EMBL" id="NPDZ01000009">
    <property type="protein sequence ID" value="PJZ72449.1"/>
    <property type="molecule type" value="Genomic_DNA"/>
</dbReference>
<reference evidence="4 5" key="1">
    <citation type="submission" date="2017-07" db="EMBL/GenBank/DDBJ databases">
        <title>Leptospira spp. isolated from tropical soils.</title>
        <authorList>
            <person name="Thibeaux R."/>
            <person name="Iraola G."/>
            <person name="Ferres I."/>
            <person name="Bierque E."/>
            <person name="Girault D."/>
            <person name="Soupe-Gilbert M.-E."/>
            <person name="Picardeau M."/>
            <person name="Goarant C."/>
        </authorList>
    </citation>
    <scope>NUCLEOTIDE SEQUENCE [LARGE SCALE GENOMIC DNA]</scope>
    <source>
        <strain evidence="3 5">FH1-B-B1</strain>
        <strain evidence="2 4">FH1-B-C1</strain>
    </source>
</reference>
<keyword evidence="1" id="KW-0802">TPR repeat</keyword>
<evidence type="ECO:0000313" key="3">
    <source>
        <dbReference type="EMBL" id="PJZ72449.1"/>
    </source>
</evidence>